<keyword evidence="7" id="KW-1185">Reference proteome</keyword>
<evidence type="ECO:0000256" key="3">
    <source>
        <dbReference type="ARBA" id="ARBA00023125"/>
    </source>
</evidence>
<dbReference type="Proteomes" id="UP000406256">
    <property type="component" value="Unassembled WGS sequence"/>
</dbReference>
<evidence type="ECO:0000313" key="6">
    <source>
        <dbReference type="EMBL" id="VVD65865.1"/>
    </source>
</evidence>
<dbReference type="EMBL" id="CABPSB010000001">
    <property type="protein sequence ID" value="VVD65865.1"/>
    <property type="molecule type" value="Genomic_DNA"/>
</dbReference>
<proteinExistence type="inferred from homology"/>
<evidence type="ECO:0000256" key="4">
    <source>
        <dbReference type="ARBA" id="ARBA00023163"/>
    </source>
</evidence>
<evidence type="ECO:0000259" key="5">
    <source>
        <dbReference type="PROSITE" id="PS50931"/>
    </source>
</evidence>
<accession>A0A5E4RS46</accession>
<dbReference type="InterPro" id="IPR000847">
    <property type="entry name" value="LysR_HTH_N"/>
</dbReference>
<sequence>MTNKLDGVAVLVQVIEAGSFTLAAERMHLTRSAIGKVISRLEARLGVRLLHRTTRSHTLTEAGRIYYERCVRALAELDAGAAEVESGLAEPRGRLRVSVPIAFGHQCVAPVLFGLARQYPKLQIDISFSDRAVDLIEENIDLAVRIGELRDRTTLDARRLGTQYLSIGASPSYLARYGMPVSADDFAGHTAISYSSDGATSKWRILREDGGEQELQITRQLSLDDVQAIADAGIAGLGLVYLPCWLLERHVAAGHLVAVRERCGVRPQAIHVVWPKTPYLPSKTRCAIDALSVEIPKLKIG</sequence>
<dbReference type="SUPFAM" id="SSF46785">
    <property type="entry name" value="Winged helix' DNA-binding domain"/>
    <property type="match status" value="1"/>
</dbReference>
<dbReference type="GO" id="GO:0003700">
    <property type="term" value="F:DNA-binding transcription factor activity"/>
    <property type="evidence" value="ECO:0007669"/>
    <property type="project" value="InterPro"/>
</dbReference>
<dbReference type="OrthoDB" id="9110639at2"/>
<evidence type="ECO:0000313" key="7">
    <source>
        <dbReference type="Proteomes" id="UP000406256"/>
    </source>
</evidence>
<dbReference type="PROSITE" id="PS50931">
    <property type="entry name" value="HTH_LYSR"/>
    <property type="match status" value="1"/>
</dbReference>
<dbReference type="GO" id="GO:0043565">
    <property type="term" value="F:sequence-specific DNA binding"/>
    <property type="evidence" value="ECO:0007669"/>
    <property type="project" value="TreeGrafter"/>
</dbReference>
<dbReference type="AlphaFoldDB" id="A0A5E4RS46"/>
<protein>
    <submittedName>
        <fullName evidence="6">LysR family transcriptional regulator</fullName>
    </submittedName>
</protein>
<dbReference type="Gene3D" id="3.40.190.290">
    <property type="match status" value="1"/>
</dbReference>
<dbReference type="InterPro" id="IPR005119">
    <property type="entry name" value="LysR_subst-bd"/>
</dbReference>
<keyword evidence="3" id="KW-0238">DNA-binding</keyword>
<dbReference type="PANTHER" id="PTHR30537">
    <property type="entry name" value="HTH-TYPE TRANSCRIPTIONAL REGULATOR"/>
    <property type="match status" value="1"/>
</dbReference>
<evidence type="ECO:0000256" key="2">
    <source>
        <dbReference type="ARBA" id="ARBA00023015"/>
    </source>
</evidence>
<dbReference type="Pfam" id="PF03466">
    <property type="entry name" value="LysR_substrate"/>
    <property type="match status" value="1"/>
</dbReference>
<dbReference type="PRINTS" id="PR00039">
    <property type="entry name" value="HTHLYSR"/>
</dbReference>
<keyword evidence="2" id="KW-0805">Transcription regulation</keyword>
<dbReference type="CDD" id="cd08475">
    <property type="entry name" value="PBP2_CrgA_like_6"/>
    <property type="match status" value="1"/>
</dbReference>
<dbReference type="InterPro" id="IPR036388">
    <property type="entry name" value="WH-like_DNA-bd_sf"/>
</dbReference>
<name>A0A5E4RS46_9BURK</name>
<keyword evidence="4" id="KW-0804">Transcription</keyword>
<dbReference type="InterPro" id="IPR058163">
    <property type="entry name" value="LysR-type_TF_proteobact-type"/>
</dbReference>
<dbReference type="PANTHER" id="PTHR30537:SF5">
    <property type="entry name" value="HTH-TYPE TRANSCRIPTIONAL ACTIVATOR TTDR-RELATED"/>
    <property type="match status" value="1"/>
</dbReference>
<dbReference type="InterPro" id="IPR036390">
    <property type="entry name" value="WH_DNA-bd_sf"/>
</dbReference>
<gene>
    <name evidence="6" type="ORF">PAN31108_00353</name>
</gene>
<reference evidence="6 7" key="1">
    <citation type="submission" date="2019-08" db="EMBL/GenBank/DDBJ databases">
        <authorList>
            <person name="Peeters C."/>
        </authorList>
    </citation>
    <scope>NUCLEOTIDE SEQUENCE [LARGE SCALE GENOMIC DNA]</scope>
    <source>
        <strain evidence="6 7">LMG 31108</strain>
    </source>
</reference>
<feature type="domain" description="HTH lysR-type" evidence="5">
    <location>
        <begin position="1"/>
        <end position="60"/>
    </location>
</feature>
<dbReference type="Pfam" id="PF00126">
    <property type="entry name" value="HTH_1"/>
    <property type="match status" value="1"/>
</dbReference>
<dbReference type="SUPFAM" id="SSF53850">
    <property type="entry name" value="Periplasmic binding protein-like II"/>
    <property type="match status" value="1"/>
</dbReference>
<dbReference type="GO" id="GO:0006351">
    <property type="term" value="P:DNA-templated transcription"/>
    <property type="evidence" value="ECO:0007669"/>
    <property type="project" value="TreeGrafter"/>
</dbReference>
<comment type="similarity">
    <text evidence="1">Belongs to the LysR transcriptional regulatory family.</text>
</comment>
<organism evidence="6 7">
    <name type="scientific">Pandoraea anhela</name>
    <dbReference type="NCBI Taxonomy" id="2508295"/>
    <lineage>
        <taxon>Bacteria</taxon>
        <taxon>Pseudomonadati</taxon>
        <taxon>Pseudomonadota</taxon>
        <taxon>Betaproteobacteria</taxon>
        <taxon>Burkholderiales</taxon>
        <taxon>Burkholderiaceae</taxon>
        <taxon>Pandoraea</taxon>
    </lineage>
</organism>
<evidence type="ECO:0000256" key="1">
    <source>
        <dbReference type="ARBA" id="ARBA00009437"/>
    </source>
</evidence>
<dbReference type="Gene3D" id="1.10.10.10">
    <property type="entry name" value="Winged helix-like DNA-binding domain superfamily/Winged helix DNA-binding domain"/>
    <property type="match status" value="1"/>
</dbReference>
<dbReference type="FunFam" id="1.10.10.10:FF:000001">
    <property type="entry name" value="LysR family transcriptional regulator"/>
    <property type="match status" value="1"/>
</dbReference>
<dbReference type="RefSeq" id="WP_150667173.1">
    <property type="nucleotide sequence ID" value="NZ_CABPSB010000001.1"/>
</dbReference>